<feature type="region of interest" description="Disordered" evidence="12">
    <location>
        <begin position="445"/>
        <end position="478"/>
    </location>
</feature>
<evidence type="ECO:0000313" key="14">
    <source>
        <dbReference type="EMBL" id="KAK7378266.1"/>
    </source>
</evidence>
<name>A0AAN9NSH6_PHACN</name>
<dbReference type="GO" id="GO:0005789">
    <property type="term" value="C:endoplasmic reticulum membrane"/>
    <property type="evidence" value="ECO:0007669"/>
    <property type="project" value="UniProtKB-SubCell"/>
</dbReference>
<dbReference type="Proteomes" id="UP001374584">
    <property type="component" value="Unassembled WGS sequence"/>
</dbReference>
<evidence type="ECO:0000256" key="9">
    <source>
        <dbReference type="ARBA" id="ARBA00023136"/>
    </source>
</evidence>
<comment type="caution">
    <text evidence="14">The sequence shown here is derived from an EMBL/GenBank/DDBJ whole genome shotgun (WGS) entry which is preliminary data.</text>
</comment>
<sequence length="478" mass="53164">MGYPYNCGQPSVLDLGSFLFVMKLGKRLSGLVIEAAMEEETSDAMNLDLNLGPGPEPETGPISNEAVNLDDWIGEPLQRISEAVRLRARQRWRWRHLPLPHPELHVHIPPEAARHFHIPPEAHNISMELNQFLVNSGNGTALQAGEGSVAAEERMEEAPKACENVNGVAEDEASQKKDDVEKGSGTDGDLFDCNICLDLSRDPVVTCCGHLFCWPCLYRWLHLHSDAKECPVCKGEVTLKSVTPIYGRVNNVRGHEEDSSLKIPPRPQARRVESLRQTIQRNAFALPVEEMIRRLGSRIDLTRDFVQPHEVDGARETAERTTSLLSRFLTARGMRREQNLGPLPEDVMALAQNNANTAEAGDNRSRVQSHLLRRTQSHRATLSTLSSALTSAERLVEAYFRSNPIGRNQEQPPPPVDDRDSFSSIGAVINSESQVDTAVEIDSMVSLSTSSSRRRNDASRLSDVDSGDSRAPRRRRLN</sequence>
<dbReference type="Gene3D" id="3.30.40.10">
    <property type="entry name" value="Zinc/RING finger domain, C3HC4 (zinc finger)"/>
    <property type="match status" value="1"/>
</dbReference>
<evidence type="ECO:0000256" key="12">
    <source>
        <dbReference type="SAM" id="MobiDB-lite"/>
    </source>
</evidence>
<dbReference type="EMBL" id="JAYMYR010000002">
    <property type="protein sequence ID" value="KAK7378266.1"/>
    <property type="molecule type" value="Genomic_DNA"/>
</dbReference>
<feature type="compositionally biased region" description="Basic and acidic residues" evidence="12">
    <location>
        <begin position="454"/>
        <end position="471"/>
    </location>
</feature>
<dbReference type="FunFam" id="3.30.40.10:FF:000882">
    <property type="entry name" value="E3 ubiquitin-protein ligase RMA3"/>
    <property type="match status" value="1"/>
</dbReference>
<keyword evidence="7 11" id="KW-0833">Ubl conjugation pathway</keyword>
<feature type="compositionally biased region" description="Basic and acidic residues" evidence="12">
    <location>
        <begin position="173"/>
        <end position="184"/>
    </location>
</feature>
<dbReference type="InterPro" id="IPR045103">
    <property type="entry name" value="RNF5/RNF185-like"/>
</dbReference>
<keyword evidence="9" id="KW-0472">Membrane</keyword>
<evidence type="ECO:0000256" key="11">
    <source>
        <dbReference type="RuleBase" id="RU369090"/>
    </source>
</evidence>
<proteinExistence type="predicted"/>
<dbReference type="PROSITE" id="PS00518">
    <property type="entry name" value="ZF_RING_1"/>
    <property type="match status" value="1"/>
</dbReference>
<dbReference type="InterPro" id="IPR001841">
    <property type="entry name" value="Znf_RING"/>
</dbReference>
<organism evidence="14 15">
    <name type="scientific">Phaseolus coccineus</name>
    <name type="common">Scarlet runner bean</name>
    <name type="synonym">Phaseolus multiflorus</name>
    <dbReference type="NCBI Taxonomy" id="3886"/>
    <lineage>
        <taxon>Eukaryota</taxon>
        <taxon>Viridiplantae</taxon>
        <taxon>Streptophyta</taxon>
        <taxon>Embryophyta</taxon>
        <taxon>Tracheophyta</taxon>
        <taxon>Spermatophyta</taxon>
        <taxon>Magnoliopsida</taxon>
        <taxon>eudicotyledons</taxon>
        <taxon>Gunneridae</taxon>
        <taxon>Pentapetalae</taxon>
        <taxon>rosids</taxon>
        <taxon>fabids</taxon>
        <taxon>Fabales</taxon>
        <taxon>Fabaceae</taxon>
        <taxon>Papilionoideae</taxon>
        <taxon>50 kb inversion clade</taxon>
        <taxon>NPAAA clade</taxon>
        <taxon>indigoferoid/millettioid clade</taxon>
        <taxon>Phaseoleae</taxon>
        <taxon>Phaseolus</taxon>
    </lineage>
</organism>
<evidence type="ECO:0000256" key="1">
    <source>
        <dbReference type="ARBA" id="ARBA00000900"/>
    </source>
</evidence>
<keyword evidence="15" id="KW-1185">Reference proteome</keyword>
<evidence type="ECO:0000256" key="5">
    <source>
        <dbReference type="ARBA" id="ARBA00022723"/>
    </source>
</evidence>
<feature type="domain" description="RING-type" evidence="13">
    <location>
        <begin position="193"/>
        <end position="234"/>
    </location>
</feature>
<dbReference type="GO" id="GO:0061630">
    <property type="term" value="F:ubiquitin protein ligase activity"/>
    <property type="evidence" value="ECO:0007669"/>
    <property type="project" value="UniProtKB-UniRule"/>
</dbReference>
<dbReference type="GO" id="GO:0006511">
    <property type="term" value="P:ubiquitin-dependent protein catabolic process"/>
    <property type="evidence" value="ECO:0007669"/>
    <property type="project" value="UniProtKB-UniRule"/>
</dbReference>
<comment type="catalytic activity">
    <reaction evidence="1 11">
        <text>S-ubiquitinyl-[E2 ubiquitin-conjugating enzyme]-L-cysteine + [acceptor protein]-L-lysine = [E2 ubiquitin-conjugating enzyme]-L-cysteine + N(6)-ubiquitinyl-[acceptor protein]-L-lysine.</text>
        <dbReference type="EC" id="2.3.2.27"/>
    </reaction>
</comment>
<keyword evidence="6 10" id="KW-0863">Zinc-finger</keyword>
<evidence type="ECO:0000256" key="10">
    <source>
        <dbReference type="PROSITE-ProRule" id="PRU00175"/>
    </source>
</evidence>
<keyword evidence="5 11" id="KW-0479">Metal-binding</keyword>
<evidence type="ECO:0000256" key="4">
    <source>
        <dbReference type="ARBA" id="ARBA00022679"/>
    </source>
</evidence>
<feature type="region of interest" description="Disordered" evidence="12">
    <location>
        <begin position="402"/>
        <end position="422"/>
    </location>
</feature>
<feature type="region of interest" description="Disordered" evidence="12">
    <location>
        <begin position="163"/>
        <end position="184"/>
    </location>
</feature>
<dbReference type="InterPro" id="IPR017907">
    <property type="entry name" value="Znf_RING_CS"/>
</dbReference>
<comment type="domain">
    <text evidence="11">The RING-type zinc finger domain is responsible for E3 ligase activity.</text>
</comment>
<reference evidence="14 15" key="1">
    <citation type="submission" date="2024-01" db="EMBL/GenBank/DDBJ databases">
        <title>The genomes of 5 underutilized Papilionoideae crops provide insights into root nodulation and disease resistanc.</title>
        <authorList>
            <person name="Jiang F."/>
        </authorList>
    </citation>
    <scope>NUCLEOTIDE SEQUENCE [LARGE SCALE GENOMIC DNA]</scope>
    <source>
        <strain evidence="14">JINMINGXINNONG_FW02</strain>
        <tissue evidence="14">Leaves</tissue>
    </source>
</reference>
<dbReference type="EC" id="2.3.2.27" evidence="11"/>
<comment type="subcellular location">
    <subcellularLocation>
        <location evidence="2">Endomembrane system</location>
    </subcellularLocation>
    <subcellularLocation>
        <location evidence="11">Endoplasmic reticulum membrane</location>
        <topology evidence="11">Single-pass type IV membrane protein</topology>
    </subcellularLocation>
</comment>
<evidence type="ECO:0000256" key="8">
    <source>
        <dbReference type="ARBA" id="ARBA00022833"/>
    </source>
</evidence>
<dbReference type="Pfam" id="PF13923">
    <property type="entry name" value="zf-C3HC4_2"/>
    <property type="match status" value="1"/>
</dbReference>
<dbReference type="AlphaFoldDB" id="A0AAN9NSH6"/>
<dbReference type="SUPFAM" id="SSF57850">
    <property type="entry name" value="RING/U-box"/>
    <property type="match status" value="1"/>
</dbReference>
<evidence type="ECO:0000256" key="6">
    <source>
        <dbReference type="ARBA" id="ARBA00022771"/>
    </source>
</evidence>
<dbReference type="GO" id="GO:0008270">
    <property type="term" value="F:zinc ion binding"/>
    <property type="evidence" value="ECO:0007669"/>
    <property type="project" value="UniProtKB-KW"/>
</dbReference>
<keyword evidence="8 11" id="KW-0862">Zinc</keyword>
<evidence type="ECO:0000256" key="3">
    <source>
        <dbReference type="ARBA" id="ARBA00004906"/>
    </source>
</evidence>
<accession>A0AAN9NSH6</accession>
<gene>
    <name evidence="14" type="ORF">VNO80_03704</name>
</gene>
<evidence type="ECO:0000256" key="7">
    <source>
        <dbReference type="ARBA" id="ARBA00022786"/>
    </source>
</evidence>
<dbReference type="CDD" id="cd16745">
    <property type="entry name" value="RING-HC_AtRMA-like"/>
    <property type="match status" value="1"/>
</dbReference>
<evidence type="ECO:0000259" key="13">
    <source>
        <dbReference type="PROSITE" id="PS50089"/>
    </source>
</evidence>
<dbReference type="InterPro" id="IPR013083">
    <property type="entry name" value="Znf_RING/FYVE/PHD"/>
</dbReference>
<keyword evidence="11" id="KW-0256">Endoplasmic reticulum</keyword>
<evidence type="ECO:0000313" key="15">
    <source>
        <dbReference type="Proteomes" id="UP001374584"/>
    </source>
</evidence>
<comment type="pathway">
    <text evidence="3 11">Protein modification; protein ubiquitination.</text>
</comment>
<evidence type="ECO:0000256" key="2">
    <source>
        <dbReference type="ARBA" id="ARBA00004308"/>
    </source>
</evidence>
<keyword evidence="4 11" id="KW-0808">Transferase</keyword>
<dbReference type="PANTHER" id="PTHR12313">
    <property type="entry name" value="E3 UBIQUITIN-PROTEIN LIGASE RNF5-RELATED"/>
    <property type="match status" value="1"/>
</dbReference>
<dbReference type="SMART" id="SM00184">
    <property type="entry name" value="RING"/>
    <property type="match status" value="1"/>
</dbReference>
<protein>
    <recommendedName>
        <fullName evidence="11">E3 ubiquitin-protein ligase RMA</fullName>
        <ecNumber evidence="11">2.3.2.27</ecNumber>
    </recommendedName>
    <alternativeName>
        <fullName evidence="11">Protein RING membrane-anchor</fullName>
    </alternativeName>
    <alternativeName>
        <fullName evidence="11">RING-type E3 ubiquitin transferase RMA</fullName>
    </alternativeName>
</protein>
<comment type="function">
    <text evidence="11">E3 ubiquitin-protein ligase.</text>
</comment>
<dbReference type="PROSITE" id="PS50089">
    <property type="entry name" value="ZF_RING_2"/>
    <property type="match status" value="1"/>
</dbReference>